<dbReference type="Proteomes" id="UP000316199">
    <property type="component" value="Unassembled WGS sequence"/>
</dbReference>
<sequence length="75" mass="7974">MGGSSLNVYSPMGGLVSSYPLPVTQPTCPAFIGEELNQIVTTSARIGLRDPKKEDGSVIRIDTPVKGMKEPTVKL</sequence>
<dbReference type="EMBL" id="SHAG01000003">
    <property type="protein sequence ID" value="RZO77357.1"/>
    <property type="molecule type" value="Genomic_DNA"/>
</dbReference>
<dbReference type="Gene3D" id="2.120.10.30">
    <property type="entry name" value="TolB, C-terminal domain"/>
    <property type="match status" value="1"/>
</dbReference>
<reference evidence="2 3" key="1">
    <citation type="submission" date="2019-02" db="EMBL/GenBank/DDBJ databases">
        <title>Prokaryotic population dynamics and viral predation in marine succession experiment using metagenomics: the confinement effect.</title>
        <authorList>
            <person name="Haro-Moreno J.M."/>
            <person name="Rodriguez-Valera F."/>
            <person name="Lopez-Perez M."/>
        </authorList>
    </citation>
    <scope>NUCLEOTIDE SEQUENCE [LARGE SCALE GENOMIC DNA]</scope>
    <source>
        <strain evidence="2">MED-G157</strain>
    </source>
</reference>
<dbReference type="InterPro" id="IPR011042">
    <property type="entry name" value="6-blade_b-propeller_TolB-like"/>
</dbReference>
<gene>
    <name evidence="2" type="ORF">EVA68_01850</name>
</gene>
<protein>
    <recommendedName>
        <fullName evidence="1">SMP-30/Gluconolactonase/LRE-like region domain-containing protein</fullName>
    </recommendedName>
</protein>
<feature type="domain" description="SMP-30/Gluconolactonase/LRE-like region" evidence="1">
    <location>
        <begin position="2"/>
        <end position="45"/>
    </location>
</feature>
<evidence type="ECO:0000313" key="3">
    <source>
        <dbReference type="Proteomes" id="UP000316199"/>
    </source>
</evidence>
<evidence type="ECO:0000313" key="2">
    <source>
        <dbReference type="EMBL" id="RZO77357.1"/>
    </source>
</evidence>
<comment type="caution">
    <text evidence="2">The sequence shown here is derived from an EMBL/GenBank/DDBJ whole genome shotgun (WGS) entry which is preliminary data.</text>
</comment>
<name>A0A520S4D0_9GAMM</name>
<organism evidence="2 3">
    <name type="scientific">OM182 bacterium</name>
    <dbReference type="NCBI Taxonomy" id="2510334"/>
    <lineage>
        <taxon>Bacteria</taxon>
        <taxon>Pseudomonadati</taxon>
        <taxon>Pseudomonadota</taxon>
        <taxon>Gammaproteobacteria</taxon>
        <taxon>OMG group</taxon>
        <taxon>OM182 clade</taxon>
    </lineage>
</organism>
<dbReference type="Pfam" id="PF08450">
    <property type="entry name" value="SGL"/>
    <property type="match status" value="1"/>
</dbReference>
<dbReference type="InterPro" id="IPR013658">
    <property type="entry name" value="SGL"/>
</dbReference>
<dbReference type="AlphaFoldDB" id="A0A520S4D0"/>
<evidence type="ECO:0000259" key="1">
    <source>
        <dbReference type="Pfam" id="PF08450"/>
    </source>
</evidence>
<proteinExistence type="predicted"/>
<accession>A0A520S4D0</accession>
<dbReference type="SUPFAM" id="SSF63829">
    <property type="entry name" value="Calcium-dependent phosphotriesterase"/>
    <property type="match status" value="1"/>
</dbReference>